<protein>
    <submittedName>
        <fullName evidence="1">Uncharacterized protein</fullName>
    </submittedName>
</protein>
<sequence length="124" mass="14183">MKRFHFPRPTPLSLDGYYLDGLTIELGDDTFDFRLEFGRGLDISWAIPAEDDGRLRLLHVDSAVAFIDEPTLFEEPWRVDVPPLRWTGNGAPILSVAFEATRETYVCEVTVAGRIETLRRSWRG</sequence>
<dbReference type="AlphaFoldDB" id="A0A2W5UWF5"/>
<accession>A0A2W5UWF5</accession>
<gene>
    <name evidence="1" type="ORF">DI536_26720</name>
</gene>
<proteinExistence type="predicted"/>
<dbReference type="EMBL" id="QFQP01000029">
    <property type="protein sequence ID" value="PZR07704.1"/>
    <property type="molecule type" value="Genomic_DNA"/>
</dbReference>
<evidence type="ECO:0000313" key="1">
    <source>
        <dbReference type="EMBL" id="PZR07704.1"/>
    </source>
</evidence>
<reference evidence="1 2" key="1">
    <citation type="submission" date="2017-08" db="EMBL/GenBank/DDBJ databases">
        <title>Infants hospitalized years apart are colonized by the same room-sourced microbial strains.</title>
        <authorList>
            <person name="Brooks B."/>
            <person name="Olm M.R."/>
            <person name="Firek B.A."/>
            <person name="Baker R."/>
            <person name="Thomas B.C."/>
            <person name="Morowitz M.J."/>
            <person name="Banfield J.F."/>
        </authorList>
    </citation>
    <scope>NUCLEOTIDE SEQUENCE [LARGE SCALE GENOMIC DNA]</scope>
    <source>
        <strain evidence="1">S2_003_000_R2_14</strain>
    </source>
</reference>
<comment type="caution">
    <text evidence="1">The sequence shown here is derived from an EMBL/GenBank/DDBJ whole genome shotgun (WGS) entry which is preliminary data.</text>
</comment>
<evidence type="ECO:0000313" key="2">
    <source>
        <dbReference type="Proteomes" id="UP000249061"/>
    </source>
</evidence>
<organism evidence="1 2">
    <name type="scientific">Archangium gephyra</name>
    <dbReference type="NCBI Taxonomy" id="48"/>
    <lineage>
        <taxon>Bacteria</taxon>
        <taxon>Pseudomonadati</taxon>
        <taxon>Myxococcota</taxon>
        <taxon>Myxococcia</taxon>
        <taxon>Myxococcales</taxon>
        <taxon>Cystobacterineae</taxon>
        <taxon>Archangiaceae</taxon>
        <taxon>Archangium</taxon>
    </lineage>
</organism>
<dbReference type="Proteomes" id="UP000249061">
    <property type="component" value="Unassembled WGS sequence"/>
</dbReference>
<name>A0A2W5UWF5_9BACT</name>